<keyword evidence="3" id="KW-1185">Reference proteome</keyword>
<evidence type="ECO:0000256" key="1">
    <source>
        <dbReference type="SAM" id="MobiDB-lite"/>
    </source>
</evidence>
<dbReference type="AlphaFoldDB" id="A0A5C5G539"/>
<dbReference type="EMBL" id="SOZI01000011">
    <property type="protein sequence ID" value="TNY23454.1"/>
    <property type="molecule type" value="Genomic_DNA"/>
</dbReference>
<feature type="compositionally biased region" description="Basic and acidic residues" evidence="1">
    <location>
        <begin position="200"/>
        <end position="223"/>
    </location>
</feature>
<evidence type="ECO:0000313" key="3">
    <source>
        <dbReference type="Proteomes" id="UP000311382"/>
    </source>
</evidence>
<feature type="compositionally biased region" description="Pro residues" evidence="1">
    <location>
        <begin position="46"/>
        <end position="60"/>
    </location>
</feature>
<comment type="caution">
    <text evidence="2">The sequence shown here is derived from an EMBL/GenBank/DDBJ whole genome shotgun (WGS) entry which is preliminary data.</text>
</comment>
<organism evidence="2 3">
    <name type="scientific">Rhodotorula diobovata</name>
    <dbReference type="NCBI Taxonomy" id="5288"/>
    <lineage>
        <taxon>Eukaryota</taxon>
        <taxon>Fungi</taxon>
        <taxon>Dikarya</taxon>
        <taxon>Basidiomycota</taxon>
        <taxon>Pucciniomycotina</taxon>
        <taxon>Microbotryomycetes</taxon>
        <taxon>Sporidiobolales</taxon>
        <taxon>Sporidiobolaceae</taxon>
        <taxon>Rhodotorula</taxon>
    </lineage>
</organism>
<evidence type="ECO:0000313" key="2">
    <source>
        <dbReference type="EMBL" id="TNY23454.1"/>
    </source>
</evidence>
<gene>
    <name evidence="2" type="ORF">DMC30DRAFT_21254</name>
</gene>
<feature type="compositionally biased region" description="Gly residues" evidence="1">
    <location>
        <begin position="96"/>
        <end position="132"/>
    </location>
</feature>
<name>A0A5C5G539_9BASI</name>
<dbReference type="Proteomes" id="UP000311382">
    <property type="component" value="Unassembled WGS sequence"/>
</dbReference>
<accession>A0A5C5G539</accession>
<feature type="compositionally biased region" description="Basic and acidic residues" evidence="1">
    <location>
        <begin position="86"/>
        <end position="95"/>
    </location>
</feature>
<feature type="region of interest" description="Disordered" evidence="1">
    <location>
        <begin position="86"/>
        <end position="134"/>
    </location>
</feature>
<sequence>MFSPAHRHATRSLSTPLDHFSSLLLCDVLPLRPSPRPRPTRHRPPHGPPRPLDPPRPLPHAPLELDNARRGPRCARERCGGAAECGRREGGELREGGGGGGWGGGGGRRGGGGGGMGGGRGGVRGGGGGGGEAMPQDAAAVAWWRRGGLNGRPCRCRCGADAPAQRRRRRRCRLLVVAGPARRRDSAATRRSCQASSKIEGTDGRESGGERERERERERDAHERLGGLVGPVVALWPDPRRSECDFGARKVEEALYVVRWWGVRSVRERLRWGSKREGAPV</sequence>
<proteinExistence type="predicted"/>
<protein>
    <submittedName>
        <fullName evidence="2">Uncharacterized protein</fullName>
    </submittedName>
</protein>
<feature type="region of interest" description="Disordered" evidence="1">
    <location>
        <begin position="183"/>
        <end position="223"/>
    </location>
</feature>
<reference evidence="2 3" key="1">
    <citation type="submission" date="2019-03" db="EMBL/GenBank/DDBJ databases">
        <title>Rhodosporidium diobovatum UCD-FST 08-225 genome sequencing, assembly, and annotation.</title>
        <authorList>
            <person name="Fakankun I.U."/>
            <person name="Fristensky B."/>
            <person name="Levin D.B."/>
        </authorList>
    </citation>
    <scope>NUCLEOTIDE SEQUENCE [LARGE SCALE GENOMIC DNA]</scope>
    <source>
        <strain evidence="2 3">UCD-FST 08-225</strain>
    </source>
</reference>
<feature type="region of interest" description="Disordered" evidence="1">
    <location>
        <begin position="31"/>
        <end position="73"/>
    </location>
</feature>